<feature type="transmembrane region" description="Helical" evidence="7">
    <location>
        <begin position="626"/>
        <end position="649"/>
    </location>
</feature>
<evidence type="ECO:0000256" key="5">
    <source>
        <dbReference type="ARBA" id="ARBA00023136"/>
    </source>
</evidence>
<evidence type="ECO:0000256" key="7">
    <source>
        <dbReference type="SAM" id="Phobius"/>
    </source>
</evidence>
<feature type="transmembrane region" description="Helical" evidence="7">
    <location>
        <begin position="967"/>
        <end position="987"/>
    </location>
</feature>
<evidence type="ECO:0000256" key="2">
    <source>
        <dbReference type="ARBA" id="ARBA00022475"/>
    </source>
</evidence>
<keyword evidence="6" id="KW-0175">Coiled coil</keyword>
<reference evidence="9 10" key="1">
    <citation type="submission" date="2021-08" db="EMBL/GenBank/DDBJ databases">
        <title>FDA dAtabase for Regulatory Grade micrObial Sequences (FDA-ARGOS): Supporting development and validation of Infectious Disease Dx tests.</title>
        <authorList>
            <person name="Sproer C."/>
            <person name="Gronow S."/>
            <person name="Severitt S."/>
            <person name="Schroder I."/>
            <person name="Tallon L."/>
            <person name="Sadzewicz L."/>
            <person name="Zhao X."/>
            <person name="Boylan J."/>
            <person name="Ott S."/>
            <person name="Bowen H."/>
            <person name="Vavikolanu K."/>
            <person name="Hazen T."/>
            <person name="Aluvathingal J."/>
            <person name="Nadendla S."/>
            <person name="Lowell S."/>
            <person name="Myers T."/>
            <person name="Yan Y."/>
            <person name="Sichtig H."/>
        </authorList>
    </citation>
    <scope>NUCLEOTIDE SEQUENCE [LARGE SCALE GENOMIC DNA]</scope>
    <source>
        <strain evidence="9 10">FDAARGOS_1460</strain>
    </source>
</reference>
<evidence type="ECO:0000313" key="10">
    <source>
        <dbReference type="Proteomes" id="UP000734271"/>
    </source>
</evidence>
<feature type="domain" description="ABC3 transporter permease C-terminal" evidence="8">
    <location>
        <begin position="581"/>
        <end position="692"/>
    </location>
</feature>
<feature type="transmembrane region" description="Helical" evidence="7">
    <location>
        <begin position="581"/>
        <end position="598"/>
    </location>
</feature>
<feature type="transmembrane region" description="Helical" evidence="7">
    <location>
        <begin position="1059"/>
        <end position="1080"/>
    </location>
</feature>
<dbReference type="InterPro" id="IPR003838">
    <property type="entry name" value="ABC3_permease_C"/>
</dbReference>
<gene>
    <name evidence="9" type="ORF">K8P03_08305</name>
</gene>
<evidence type="ECO:0000313" key="9">
    <source>
        <dbReference type="EMBL" id="MBZ2387283.1"/>
    </source>
</evidence>
<evidence type="ECO:0000256" key="3">
    <source>
        <dbReference type="ARBA" id="ARBA00022692"/>
    </source>
</evidence>
<comment type="caution">
    <text evidence="9">The sequence shown here is derived from an EMBL/GenBank/DDBJ whole genome shotgun (WGS) entry which is preliminary data.</text>
</comment>
<dbReference type="EMBL" id="JAIPME010000002">
    <property type="protein sequence ID" value="MBZ2387283.1"/>
    <property type="molecule type" value="Genomic_DNA"/>
</dbReference>
<dbReference type="PANTHER" id="PTHR30287">
    <property type="entry name" value="MEMBRANE COMPONENT OF PREDICTED ABC SUPERFAMILY METABOLITE UPTAKE TRANSPORTER"/>
    <property type="match status" value="1"/>
</dbReference>
<keyword evidence="2" id="KW-1003">Cell membrane</keyword>
<dbReference type="Pfam" id="PF02687">
    <property type="entry name" value="FtsX"/>
    <property type="match status" value="2"/>
</dbReference>
<dbReference type="PANTHER" id="PTHR30287:SF1">
    <property type="entry name" value="INNER MEMBRANE PROTEIN"/>
    <property type="match status" value="1"/>
</dbReference>
<dbReference type="InterPro" id="IPR038766">
    <property type="entry name" value="Membrane_comp_ABC_pdt"/>
</dbReference>
<evidence type="ECO:0000259" key="8">
    <source>
        <dbReference type="Pfam" id="PF02687"/>
    </source>
</evidence>
<proteinExistence type="predicted"/>
<keyword evidence="10" id="KW-1185">Reference proteome</keyword>
<keyword evidence="3 7" id="KW-0812">Transmembrane</keyword>
<protein>
    <submittedName>
        <fullName evidence="9">FtsX-like permease family protein</fullName>
    </submittedName>
</protein>
<keyword evidence="4 7" id="KW-1133">Transmembrane helix</keyword>
<accession>A0ABS7T0K0</accession>
<feature type="transmembrane region" description="Helical" evidence="7">
    <location>
        <begin position="1020"/>
        <end position="1039"/>
    </location>
</feature>
<organism evidence="9 10">
    <name type="scientific">Anaerococcus murdochii</name>
    <dbReference type="NCBI Taxonomy" id="411577"/>
    <lineage>
        <taxon>Bacteria</taxon>
        <taxon>Bacillati</taxon>
        <taxon>Bacillota</taxon>
        <taxon>Tissierellia</taxon>
        <taxon>Tissierellales</taxon>
        <taxon>Peptoniphilaceae</taxon>
        <taxon>Anaerococcus</taxon>
    </lineage>
</organism>
<evidence type="ECO:0000256" key="6">
    <source>
        <dbReference type="SAM" id="Coils"/>
    </source>
</evidence>
<comment type="subcellular location">
    <subcellularLocation>
        <location evidence="1">Cell membrane</location>
        <topology evidence="1">Multi-pass membrane protein</topology>
    </subcellularLocation>
</comment>
<dbReference type="RefSeq" id="WP_223420228.1">
    <property type="nucleotide sequence ID" value="NZ_JAIPME010000002.1"/>
</dbReference>
<feature type="domain" description="ABC3 transporter permease C-terminal" evidence="8">
    <location>
        <begin position="971"/>
        <end position="1087"/>
    </location>
</feature>
<evidence type="ECO:0000256" key="1">
    <source>
        <dbReference type="ARBA" id="ARBA00004651"/>
    </source>
</evidence>
<feature type="coiled-coil region" evidence="6">
    <location>
        <begin position="511"/>
        <end position="538"/>
    </location>
</feature>
<feature type="coiled-coil region" evidence="6">
    <location>
        <begin position="245"/>
        <end position="371"/>
    </location>
</feature>
<sequence>MNKTYIKNILRDIKKTKGKVFSIGVMVGLATMVIVALNLTGPSMRKSLRSSLDKFGHPDIVVKSTYPMDYEDKILLDNDKDIDDISYIKTLDLMDGEKVIRLKSFDKSFGKINLEKGDLIKNDSEIILDKSLEKYYKIGDEVNFSYINDDQKENFKIKNTKYKVVGFFSTSEKIMEDMRELSPVGKKEIEGFAFVNADNFTSDKFNEINISYKDTFEMDKTSDQYISFVKGKKEKIEDDIYLRPKEVLEKIKTDANDKISDAEDDINEAEDKISKTEKDLQDAKVKLDDGFNEYEKNKSKFEREIRDGENKLINSRRELEDGQSKLEDAKKSLAASKREYEAKISENEKLLEEKLKELNSVKSQIEEKKIEIQNGIDAIDKKANEQKETLLDQYSGGNPSGLEQIPSEEEIKAQLEEQKAPLLAALKEIEAKEAELNDGFSEYKKGKAEFETQKQEGLAKINAGQAEIDKNQREINQGWTQYYEGRDKLAFNKRDGKRKLEDAYKKLVTSKADYEKGLKEFSDKKTEAEEKIQDGKKKISDNKEALVKLRDPEYKVETIFDNQGIDTYYKNSLNMDSLSKVFPSFFYMVAMLVTLTTMKRYIQEQRLINGTLKSLGYTNQMIAKRFYIYGLIPTIIGSVIGGILGRLIIVKVIFDAYSTGFEILNVEYVNSFMVIIASIILSSLLVSLTVFFTSKSTVRETPARLLMPLSPERGSTILLEKIKPIWKRLSFMQKITARNLFRYKSRMFMTIFGVAGCTALIFFAFAMIDSLKDTASIQQNEIHNYKAVAILDEKASDEDKAKYDDKIKSYESLPIKNDSANLAKDGIDLEISVVIPNDSKSYKDFVTLRKNRKNPIYLEQAKAVLTENASRKLNIKTGDAIKIKVDDKVLEVKIGAIAENYVADYLYLSKDYYEELANEKVQVNANYIKGNPDEIIEKLEDTGSVLAVINTGKAYASMDALLANLNLVIVVITLISSVLASVVLYNITDINVSERKRELATIKVLGFYPKEVTSYIYREIFILTILGIIFGFGLGYLMFRYIIDLVAPRNIMLAYKLHPISFIVSATITLILSIIILVYVHKKLKKIDMAEAMSSGE</sequence>
<name>A0ABS7T0K0_9FIRM</name>
<keyword evidence="5 7" id="KW-0472">Membrane</keyword>
<feature type="transmembrane region" description="Helical" evidence="7">
    <location>
        <begin position="669"/>
        <end position="692"/>
    </location>
</feature>
<feature type="transmembrane region" description="Helical" evidence="7">
    <location>
        <begin position="20"/>
        <end position="39"/>
    </location>
</feature>
<feature type="transmembrane region" description="Helical" evidence="7">
    <location>
        <begin position="748"/>
        <end position="768"/>
    </location>
</feature>
<evidence type="ECO:0000256" key="4">
    <source>
        <dbReference type="ARBA" id="ARBA00022989"/>
    </source>
</evidence>
<dbReference type="Proteomes" id="UP000734271">
    <property type="component" value="Unassembled WGS sequence"/>
</dbReference>